<dbReference type="Pfam" id="PF08268">
    <property type="entry name" value="FBA_3"/>
    <property type="match status" value="1"/>
</dbReference>
<gene>
    <name evidence="2" type="ORF">GIB67_020904</name>
</gene>
<organism evidence="2 3">
    <name type="scientific">Kingdonia uniflora</name>
    <dbReference type="NCBI Taxonomy" id="39325"/>
    <lineage>
        <taxon>Eukaryota</taxon>
        <taxon>Viridiplantae</taxon>
        <taxon>Streptophyta</taxon>
        <taxon>Embryophyta</taxon>
        <taxon>Tracheophyta</taxon>
        <taxon>Spermatophyta</taxon>
        <taxon>Magnoliopsida</taxon>
        <taxon>Ranunculales</taxon>
        <taxon>Circaeasteraceae</taxon>
        <taxon>Kingdonia</taxon>
    </lineage>
</organism>
<dbReference type="InterPro" id="IPR017451">
    <property type="entry name" value="F-box-assoc_interact_dom"/>
</dbReference>
<dbReference type="PANTHER" id="PTHR31790:SF526">
    <property type="entry name" value="OS12G0618150 PROTEIN"/>
    <property type="match status" value="1"/>
</dbReference>
<reference evidence="2 3" key="1">
    <citation type="journal article" date="2020" name="IScience">
        <title>Genome Sequencing of the Endangered Kingdonia uniflora (Circaeasteraceae, Ranunculales) Reveals Potential Mechanisms of Evolutionary Specialization.</title>
        <authorList>
            <person name="Sun Y."/>
            <person name="Deng T."/>
            <person name="Zhang A."/>
            <person name="Moore M.J."/>
            <person name="Landis J.B."/>
            <person name="Lin N."/>
            <person name="Zhang H."/>
            <person name="Zhang X."/>
            <person name="Huang J."/>
            <person name="Zhang X."/>
            <person name="Sun H."/>
            <person name="Wang H."/>
        </authorList>
    </citation>
    <scope>NUCLEOTIDE SEQUENCE [LARGE SCALE GENOMIC DNA]</scope>
    <source>
        <strain evidence="2">TB1705</strain>
        <tissue evidence="2">Leaf</tissue>
    </source>
</reference>
<feature type="domain" description="F-box associated beta-propeller type 3" evidence="1">
    <location>
        <begin position="28"/>
        <end position="158"/>
    </location>
</feature>
<evidence type="ECO:0000259" key="1">
    <source>
        <dbReference type="Pfam" id="PF08268"/>
    </source>
</evidence>
<dbReference type="EMBL" id="JACGCM010001726">
    <property type="protein sequence ID" value="KAF6150821.1"/>
    <property type="molecule type" value="Genomic_DNA"/>
</dbReference>
<dbReference type="InterPro" id="IPR013187">
    <property type="entry name" value="F-box-assoc_dom_typ3"/>
</dbReference>
<name>A0A7J7M7F1_9MAGN</name>
<sequence length="174" mass="19455">MDKDGGMKTDQYLEGLWKRDELSSAMNKEKDAMTTEPPAQALHYCNGLLCVQSLLSDFDPLSIYNPITRDSAMLPSTLKLGNGRAFLGFGLDSKSKVYKLVRLLGRDPELVDDYGTPSYMEGEIITLGECWWRSLDVSFVVDGIEMAAIFSNGAFHWVIDKTYHTSGMERILVA</sequence>
<proteinExistence type="predicted"/>
<dbReference type="PANTHER" id="PTHR31790">
    <property type="entry name" value="OS02G0783600 PROTEIN"/>
    <property type="match status" value="1"/>
</dbReference>
<comment type="caution">
    <text evidence="2">The sequence shown here is derived from an EMBL/GenBank/DDBJ whole genome shotgun (WGS) entry which is preliminary data.</text>
</comment>
<dbReference type="NCBIfam" id="TIGR01640">
    <property type="entry name" value="F_box_assoc_1"/>
    <property type="match status" value="1"/>
</dbReference>
<evidence type="ECO:0000313" key="2">
    <source>
        <dbReference type="EMBL" id="KAF6150821.1"/>
    </source>
</evidence>
<evidence type="ECO:0000313" key="3">
    <source>
        <dbReference type="Proteomes" id="UP000541444"/>
    </source>
</evidence>
<dbReference type="InterPro" id="IPR052361">
    <property type="entry name" value="F-box_domain"/>
</dbReference>
<dbReference type="Proteomes" id="UP000541444">
    <property type="component" value="Unassembled WGS sequence"/>
</dbReference>
<keyword evidence="3" id="KW-1185">Reference proteome</keyword>
<accession>A0A7J7M7F1</accession>
<dbReference type="AlphaFoldDB" id="A0A7J7M7F1"/>
<protein>
    <recommendedName>
        <fullName evidence="1">F-box associated beta-propeller type 3 domain-containing protein</fullName>
    </recommendedName>
</protein>
<dbReference type="OrthoDB" id="1644187at2759"/>